<sequence length="219" mass="25230">MIAILKRCKKILQENTLGEIVDVEIRFERYNPSLSIKSWKEKNQDGSGVLWDLGSHIIDQALVLFGFPTQIHANLKQFRKNTEIGDYFDILLYYPDKNVRLKATFFAKEVLPAYVLQGRNGSFLKMRADVQEDDLKMGKTPNYTDWGTENEHQKGILHTEKGRCEIESLHGNYLELFQKLHTSIVENKPVPVHPEDAIQTMRIIEAAQKSSEEKIVVTL</sequence>
<dbReference type="RefSeq" id="WP_317170342.1">
    <property type="nucleotide sequence ID" value="NZ_JABSNO010000004.1"/>
</dbReference>
<evidence type="ECO:0000313" key="4">
    <source>
        <dbReference type="EMBL" id="NRS91631.1"/>
    </source>
</evidence>
<evidence type="ECO:0000256" key="2">
    <source>
        <dbReference type="ARBA" id="ARBA00023002"/>
    </source>
</evidence>
<reference evidence="4" key="1">
    <citation type="submission" date="2020-05" db="EMBL/GenBank/DDBJ databases">
        <title>Genomic Encyclopedia of Type Strains, Phase IV (KMG-V): Genome sequencing to study the core and pangenomes of soil and plant-associated prokaryotes.</title>
        <authorList>
            <person name="Whitman W."/>
        </authorList>
    </citation>
    <scope>NUCLEOTIDE SEQUENCE</scope>
    <source>
        <strain evidence="4">16F</strain>
    </source>
</reference>
<comment type="caution">
    <text evidence="4">The sequence shown here is derived from an EMBL/GenBank/DDBJ whole genome shotgun (WGS) entry which is preliminary data.</text>
</comment>
<dbReference type="Proteomes" id="UP000610746">
    <property type="component" value="Unassembled WGS sequence"/>
</dbReference>
<dbReference type="SUPFAM" id="SSF55347">
    <property type="entry name" value="Glyceraldehyde-3-phosphate dehydrogenase-like, C-terminal domain"/>
    <property type="match status" value="1"/>
</dbReference>
<dbReference type="PANTHER" id="PTHR43708:SF5">
    <property type="entry name" value="CONSERVED EXPRESSED OXIDOREDUCTASE (EUROFUNG)-RELATED"/>
    <property type="match status" value="1"/>
</dbReference>
<dbReference type="PANTHER" id="PTHR43708">
    <property type="entry name" value="CONSERVED EXPRESSED OXIDOREDUCTASE (EUROFUNG)"/>
    <property type="match status" value="1"/>
</dbReference>
<dbReference type="GO" id="GO:0016491">
    <property type="term" value="F:oxidoreductase activity"/>
    <property type="evidence" value="ECO:0007669"/>
    <property type="project" value="UniProtKB-KW"/>
</dbReference>
<gene>
    <name evidence="4" type="ORF">HNQ03_000698</name>
</gene>
<dbReference type="Pfam" id="PF02894">
    <property type="entry name" value="GFO_IDH_MocA_C"/>
    <property type="match status" value="1"/>
</dbReference>
<evidence type="ECO:0000259" key="3">
    <source>
        <dbReference type="Pfam" id="PF02894"/>
    </source>
</evidence>
<dbReference type="AlphaFoldDB" id="A0A8J8G5H5"/>
<accession>A0A8J8G5H5</accession>
<dbReference type="EMBL" id="JABSNO010000004">
    <property type="protein sequence ID" value="NRS91631.1"/>
    <property type="molecule type" value="Genomic_DNA"/>
</dbReference>
<name>A0A8J8G5H5_9FLAO</name>
<dbReference type="InterPro" id="IPR051317">
    <property type="entry name" value="Gfo/Idh/MocA_oxidoreduct"/>
</dbReference>
<feature type="domain" description="Gfo/Idh/MocA-like oxidoreductase C-terminal" evidence="3">
    <location>
        <begin position="9"/>
        <end position="219"/>
    </location>
</feature>
<proteinExistence type="inferred from homology"/>
<organism evidence="4 5">
    <name type="scientific">Frigoriflavimonas asaccharolytica</name>
    <dbReference type="NCBI Taxonomy" id="2735899"/>
    <lineage>
        <taxon>Bacteria</taxon>
        <taxon>Pseudomonadati</taxon>
        <taxon>Bacteroidota</taxon>
        <taxon>Flavobacteriia</taxon>
        <taxon>Flavobacteriales</taxon>
        <taxon>Weeksellaceae</taxon>
        <taxon>Frigoriflavimonas</taxon>
    </lineage>
</organism>
<dbReference type="Gene3D" id="3.40.50.720">
    <property type="entry name" value="NAD(P)-binding Rossmann-like Domain"/>
    <property type="match status" value="1"/>
</dbReference>
<evidence type="ECO:0000256" key="1">
    <source>
        <dbReference type="ARBA" id="ARBA00010928"/>
    </source>
</evidence>
<evidence type="ECO:0000313" key="5">
    <source>
        <dbReference type="Proteomes" id="UP000610746"/>
    </source>
</evidence>
<keyword evidence="2" id="KW-0560">Oxidoreductase</keyword>
<dbReference type="InterPro" id="IPR004104">
    <property type="entry name" value="Gfo/Idh/MocA-like_OxRdtase_C"/>
</dbReference>
<comment type="similarity">
    <text evidence="1">Belongs to the Gfo/Idh/MocA family.</text>
</comment>
<dbReference type="Gene3D" id="3.30.360.10">
    <property type="entry name" value="Dihydrodipicolinate Reductase, domain 2"/>
    <property type="match status" value="1"/>
</dbReference>
<protein>
    <submittedName>
        <fullName evidence="4">Putative dehydrogenase</fullName>
    </submittedName>
</protein>
<keyword evidence="5" id="KW-1185">Reference proteome</keyword>